<evidence type="ECO:0000256" key="1">
    <source>
        <dbReference type="ARBA" id="ARBA00001917"/>
    </source>
</evidence>
<proteinExistence type="predicted"/>
<evidence type="ECO:0000256" key="4">
    <source>
        <dbReference type="ARBA" id="ARBA00023002"/>
    </source>
</evidence>
<evidence type="ECO:0000259" key="5">
    <source>
        <dbReference type="Pfam" id="PF01243"/>
    </source>
</evidence>
<sequence>MSPYKPFDLSSVPFMTGTAPALDVDSLAAEPIEQFHRWIREAVEGGVPEATTVTFATVDAHDHPDARTVILQAADEQGFSVAGHGATGKAAQVAAHPSAALNFWWQPALRAVRVRGAVSTAELPEGARLWTVRPERVEFWQGSPADQQHVRIVYTADAQGGFVREVTRG</sequence>
<dbReference type="Gene3D" id="2.30.110.10">
    <property type="entry name" value="Electron Transport, Fmn-binding Protein, Chain A"/>
    <property type="match status" value="1"/>
</dbReference>
<dbReference type="AlphaFoldDB" id="A0A4Y8X1G1"/>
<evidence type="ECO:0000313" key="7">
    <source>
        <dbReference type="Proteomes" id="UP000560081"/>
    </source>
</evidence>
<keyword evidence="3" id="KW-0288">FMN</keyword>
<dbReference type="InterPro" id="IPR000659">
    <property type="entry name" value="Pyridox_Oxase"/>
</dbReference>
<gene>
    <name evidence="6" type="ORF">BJ976_001737</name>
</gene>
<protein>
    <submittedName>
        <fullName evidence="6">Pyridoxamine 5'-phosphate oxidase</fullName>
        <ecNumber evidence="6">1.4.3.5</ecNumber>
    </submittedName>
</protein>
<keyword evidence="7" id="KW-1185">Reference proteome</keyword>
<comment type="caution">
    <text evidence="6">The sequence shown here is derived from an EMBL/GenBank/DDBJ whole genome shotgun (WGS) entry which is preliminary data.</text>
</comment>
<evidence type="ECO:0000256" key="2">
    <source>
        <dbReference type="ARBA" id="ARBA00022630"/>
    </source>
</evidence>
<reference evidence="6 7" key="1">
    <citation type="submission" date="2020-08" db="EMBL/GenBank/DDBJ databases">
        <title>Sequencing the genomes of 1000 actinobacteria strains.</title>
        <authorList>
            <person name="Klenk H.-P."/>
        </authorList>
    </citation>
    <scope>NUCLEOTIDE SEQUENCE [LARGE SCALE GENOMIC DNA]</scope>
    <source>
        <strain evidence="6 7">DSM 19079</strain>
    </source>
</reference>
<accession>A0A4Y8X1G1</accession>
<dbReference type="Pfam" id="PF01243">
    <property type="entry name" value="PNPOx_N"/>
    <property type="match status" value="1"/>
</dbReference>
<dbReference type="EMBL" id="JACHMC010000001">
    <property type="protein sequence ID" value="MBB4883386.1"/>
    <property type="molecule type" value="Genomic_DNA"/>
</dbReference>
<organism evidence="6 7">
    <name type="scientific">Micrococcus flavus</name>
    <dbReference type="NCBI Taxonomy" id="384602"/>
    <lineage>
        <taxon>Bacteria</taxon>
        <taxon>Bacillati</taxon>
        <taxon>Actinomycetota</taxon>
        <taxon>Actinomycetes</taxon>
        <taxon>Micrococcales</taxon>
        <taxon>Micrococcaceae</taxon>
        <taxon>Micrococcus</taxon>
    </lineage>
</organism>
<dbReference type="EC" id="1.4.3.5" evidence="6"/>
<dbReference type="InterPro" id="IPR012349">
    <property type="entry name" value="Split_barrel_FMN-bd"/>
</dbReference>
<dbReference type="SUPFAM" id="SSF50475">
    <property type="entry name" value="FMN-binding split barrel"/>
    <property type="match status" value="1"/>
</dbReference>
<name>A0A4Y8X1G1_9MICC</name>
<dbReference type="Proteomes" id="UP000560081">
    <property type="component" value="Unassembled WGS sequence"/>
</dbReference>
<dbReference type="PANTHER" id="PTHR10851">
    <property type="entry name" value="PYRIDOXINE-5-PHOSPHATE OXIDASE"/>
    <property type="match status" value="1"/>
</dbReference>
<keyword evidence="4 6" id="KW-0560">Oxidoreductase</keyword>
<dbReference type="GO" id="GO:0004733">
    <property type="term" value="F:pyridoxamine phosphate oxidase activity"/>
    <property type="evidence" value="ECO:0007669"/>
    <property type="project" value="UniProtKB-EC"/>
</dbReference>
<dbReference type="GO" id="GO:0008615">
    <property type="term" value="P:pyridoxine biosynthetic process"/>
    <property type="evidence" value="ECO:0007669"/>
    <property type="project" value="InterPro"/>
</dbReference>
<dbReference type="OrthoDB" id="9780392at2"/>
<dbReference type="InterPro" id="IPR011576">
    <property type="entry name" value="Pyridox_Oxase_N"/>
</dbReference>
<dbReference type="GO" id="GO:0010181">
    <property type="term" value="F:FMN binding"/>
    <property type="evidence" value="ECO:0007669"/>
    <property type="project" value="InterPro"/>
</dbReference>
<dbReference type="RefSeq" id="WP_135030048.1">
    <property type="nucleotide sequence ID" value="NZ_BMLA01000002.1"/>
</dbReference>
<feature type="domain" description="Pyridoxamine 5'-phosphate oxidase N-terminal" evidence="5">
    <location>
        <begin position="40"/>
        <end position="150"/>
    </location>
</feature>
<evidence type="ECO:0000313" key="6">
    <source>
        <dbReference type="EMBL" id="MBB4883386.1"/>
    </source>
</evidence>
<evidence type="ECO:0000256" key="3">
    <source>
        <dbReference type="ARBA" id="ARBA00022643"/>
    </source>
</evidence>
<dbReference type="PANTHER" id="PTHR10851:SF0">
    <property type="entry name" value="PYRIDOXINE-5'-PHOSPHATE OXIDASE"/>
    <property type="match status" value="1"/>
</dbReference>
<comment type="cofactor">
    <cofactor evidence="1">
        <name>FMN</name>
        <dbReference type="ChEBI" id="CHEBI:58210"/>
    </cofactor>
</comment>
<keyword evidence="2" id="KW-0285">Flavoprotein</keyword>